<evidence type="ECO:0000256" key="1">
    <source>
        <dbReference type="ARBA" id="ARBA00000966"/>
    </source>
</evidence>
<keyword evidence="5" id="KW-0136">Cellulose degradation</keyword>
<accession>A4UWP4</accession>
<evidence type="ECO:0000256" key="9">
    <source>
        <dbReference type="ARBA" id="ARBA00023326"/>
    </source>
</evidence>
<keyword evidence="9" id="KW-0624">Polysaccharide degradation</keyword>
<evidence type="ECO:0000256" key="10">
    <source>
        <dbReference type="SAM" id="SignalP"/>
    </source>
</evidence>
<comment type="similarity">
    <text evidence="2">Belongs to the glycosyl hydrolase 7 (cellulase C) family.</text>
</comment>
<dbReference type="PRINTS" id="PR00734">
    <property type="entry name" value="GLHYDRLASE7"/>
</dbReference>
<dbReference type="InterPro" id="IPR013320">
    <property type="entry name" value="ConA-like_dom_sf"/>
</dbReference>
<dbReference type="InterPro" id="IPR037019">
    <property type="entry name" value="Glyco_hydro_7_sf"/>
</dbReference>
<dbReference type="PANTHER" id="PTHR33753:SF1">
    <property type="entry name" value="ENDO-BETA-1,4-GLUCANASE CELB"/>
    <property type="match status" value="1"/>
</dbReference>
<keyword evidence="6" id="KW-0325">Glycoprotein</keyword>
<dbReference type="InterPro" id="IPR001722">
    <property type="entry name" value="Glyco_hydro_7"/>
</dbReference>
<dbReference type="GO" id="GO:0008810">
    <property type="term" value="F:cellulase activity"/>
    <property type="evidence" value="ECO:0007669"/>
    <property type="project" value="UniProtKB-EC"/>
</dbReference>
<dbReference type="Gene3D" id="2.70.100.10">
    <property type="entry name" value="Glycoside hydrolase, family 7, domain"/>
    <property type="match status" value="1"/>
</dbReference>
<dbReference type="Pfam" id="PF00840">
    <property type="entry name" value="Glyco_hydro_7"/>
    <property type="match status" value="1"/>
</dbReference>
<feature type="signal peptide" evidence="10">
    <location>
        <begin position="1"/>
        <end position="22"/>
    </location>
</feature>
<feature type="chain" id="PRO_5002674937" description="cellulase" evidence="10">
    <location>
        <begin position="23"/>
        <end position="451"/>
    </location>
</feature>
<keyword evidence="10" id="KW-0732">Signal</keyword>
<evidence type="ECO:0000313" key="11">
    <source>
        <dbReference type="EMBL" id="BAF57304.1"/>
    </source>
</evidence>
<evidence type="ECO:0000256" key="4">
    <source>
        <dbReference type="ARBA" id="ARBA00022801"/>
    </source>
</evidence>
<sequence length="451" mass="49566">MLASVVYLVSLVVSLEIGTQQSEEHPKLTWQNGSSSVSGSIVLDSNWRWLHDSGTTNCYDGNLWSDDLCPNADTCSSKCYIEGADYSGTYGITSSGSKVTLKFVTKGSYSTNIGSRIYLLKDENTYETFKLKNKEFTFTVDDSKLDCGLNGALYFVAMDADGGKAKYSSFKPGAKYGMGYCDAQCPHDMKFISGKANVDDWKPQDNDENSGDGKLGTCCSEMDIWEGNAKSQAYTVHACSKSGQYECTGQQCGDTDSGDRFKGTCDKDGCDYASWRWGDQSFYGEGKTVDTKSPVTVVTQFIGDPLTEIRRVYVQGGKTINNSKTSNLADTYDSITDKFCDATKDATGDTNDFKAKGAMAGFSTNLNTAQVLVSVHCGMIIQPICCGLIRRIQRIQQKQVQAVDRVLCRRVFQRMLKASMVMLQSRTRTLSLELSTRPLVGISPAGRLFFF</sequence>
<evidence type="ECO:0000256" key="8">
    <source>
        <dbReference type="ARBA" id="ARBA00023295"/>
    </source>
</evidence>
<keyword evidence="7" id="KW-0119">Carbohydrate metabolism</keyword>
<keyword evidence="4 11" id="KW-0378">Hydrolase</keyword>
<dbReference type="GO" id="GO:0030245">
    <property type="term" value="P:cellulose catabolic process"/>
    <property type="evidence" value="ECO:0007669"/>
    <property type="project" value="UniProtKB-KW"/>
</dbReference>
<evidence type="ECO:0000256" key="5">
    <source>
        <dbReference type="ARBA" id="ARBA00023001"/>
    </source>
</evidence>
<dbReference type="EC" id="3.2.1.4" evidence="3"/>
<reference evidence="11" key="1">
    <citation type="journal article" date="2010" name="PLoS ONE">
        <title>Phylogenetic analysis of cellulolytic enzyme genes from representative lineages of termites and a related cockroach.</title>
        <authorList>
            <person name="Todaka N."/>
            <person name="Inoue T."/>
            <person name="Saita K."/>
            <person name="Ohkuma M."/>
            <person name="Nalepa C.A."/>
            <person name="Lenz M."/>
            <person name="Kudo T."/>
            <person name="Moriya S."/>
        </authorList>
    </citation>
    <scope>NUCLEOTIDE SEQUENCE</scope>
</reference>
<evidence type="ECO:0000256" key="6">
    <source>
        <dbReference type="ARBA" id="ARBA00023180"/>
    </source>
</evidence>
<dbReference type="CDD" id="cd07999">
    <property type="entry name" value="GH7_CBH_EG"/>
    <property type="match status" value="1"/>
</dbReference>
<name>A4UWP4_9EUKA</name>
<evidence type="ECO:0000256" key="2">
    <source>
        <dbReference type="ARBA" id="ARBA00006044"/>
    </source>
</evidence>
<organism evidence="11">
    <name type="scientific">uncultured symbiotic protist of Reticulitermes speratus</name>
    <dbReference type="NCBI Taxonomy" id="403658"/>
    <lineage>
        <taxon>Eukaryota</taxon>
        <taxon>environmental samples</taxon>
    </lineage>
</organism>
<dbReference type="CAZy" id="GH7">
    <property type="family name" value="Glycoside Hydrolase Family 7"/>
</dbReference>
<dbReference type="PANTHER" id="PTHR33753">
    <property type="entry name" value="1,4-BETA-D-GLUCAN CELLOBIOHYDROLASE B"/>
    <property type="match status" value="1"/>
</dbReference>
<comment type="catalytic activity">
    <reaction evidence="1">
        <text>Endohydrolysis of (1-&gt;4)-beta-D-glucosidic linkages in cellulose, lichenin and cereal beta-D-glucans.</text>
        <dbReference type="EC" id="3.2.1.4"/>
    </reaction>
</comment>
<evidence type="ECO:0000256" key="7">
    <source>
        <dbReference type="ARBA" id="ARBA00023277"/>
    </source>
</evidence>
<dbReference type="AlphaFoldDB" id="A4UWP4"/>
<dbReference type="EMBL" id="AB274545">
    <property type="protein sequence ID" value="BAF57304.1"/>
    <property type="molecule type" value="mRNA"/>
</dbReference>
<evidence type="ECO:0000256" key="3">
    <source>
        <dbReference type="ARBA" id="ARBA00012601"/>
    </source>
</evidence>
<keyword evidence="8" id="KW-0326">Glycosidase</keyword>
<protein>
    <recommendedName>
        <fullName evidence="3">cellulase</fullName>
        <ecNumber evidence="3">3.2.1.4</ecNumber>
    </recommendedName>
</protein>
<proteinExistence type="evidence at transcript level"/>
<dbReference type="SUPFAM" id="SSF49899">
    <property type="entry name" value="Concanavalin A-like lectins/glucanases"/>
    <property type="match status" value="1"/>
</dbReference>